<dbReference type="EMBL" id="KX643370">
    <property type="protein sequence ID" value="AOC55165.1"/>
    <property type="molecule type" value="Genomic_DNA"/>
</dbReference>
<feature type="compositionally biased region" description="Polar residues" evidence="1">
    <location>
        <begin position="108"/>
        <end position="121"/>
    </location>
</feature>
<accession>A0A1B2RVZ6</accession>
<protein>
    <submittedName>
        <fullName evidence="2">Uncharacterized protein</fullName>
    </submittedName>
</protein>
<name>A0A1B2RVZ6_9VIRU</name>
<organism evidence="2 3">
    <name type="scientific">Lymphocystis disease virus 3</name>
    <dbReference type="NCBI Taxonomy" id="2560566"/>
    <lineage>
        <taxon>Viruses</taxon>
        <taxon>Varidnaviria</taxon>
        <taxon>Bamfordvirae</taxon>
        <taxon>Nucleocytoviricota</taxon>
        <taxon>Megaviricetes</taxon>
        <taxon>Pimascovirales</taxon>
        <taxon>Pimascovirales incertae sedis</taxon>
        <taxon>Iridoviridae</taxon>
        <taxon>Alphairidovirinae</taxon>
        <taxon>Lymphocystivirus</taxon>
        <taxon>Lymphocystivirus sparus1</taxon>
    </lineage>
</organism>
<keyword evidence="3" id="KW-1185">Reference proteome</keyword>
<feature type="region of interest" description="Disordered" evidence="1">
    <location>
        <begin position="108"/>
        <end position="161"/>
    </location>
</feature>
<dbReference type="KEGG" id="vg:30902657"/>
<evidence type="ECO:0000313" key="3">
    <source>
        <dbReference type="Proteomes" id="UP000149121"/>
    </source>
</evidence>
<dbReference type="Proteomes" id="UP000149121">
    <property type="component" value="Segment"/>
</dbReference>
<evidence type="ECO:0000256" key="1">
    <source>
        <dbReference type="SAM" id="MobiDB-lite"/>
    </source>
</evidence>
<gene>
    <name evidence="2" type="ORF">LCDVSa081L</name>
</gene>
<dbReference type="OrthoDB" id="40451at10239"/>
<feature type="compositionally biased region" description="Low complexity" evidence="1">
    <location>
        <begin position="143"/>
        <end position="161"/>
    </location>
</feature>
<evidence type="ECO:0000313" key="2">
    <source>
        <dbReference type="EMBL" id="AOC55165.1"/>
    </source>
</evidence>
<proteinExistence type="predicted"/>
<reference evidence="2 3" key="1">
    <citation type="journal article" date="2016" name="J. Virol.">
        <title>Concurrence of Iridovirus, Polyomavirus, and a Unique Member of a New Group of Fish Papillomaviruses in Lymphocystis Disease-Affected Gilthead Sea Bream.</title>
        <authorList>
            <person name="Lopez-Bueno A."/>
            <person name="Mavian C."/>
            <person name="Labella A.M."/>
            <person name="Castro D."/>
            <person name="Borrego J.J."/>
            <person name="Alcami A."/>
            <person name="Alejo A."/>
        </authorList>
    </citation>
    <scope>NUCLEOTIDE SEQUENCE [LARGE SCALE GENOMIC DNA]</scope>
    <source>
        <strain evidence="2">SA9</strain>
    </source>
</reference>
<sequence length="226" mass="24587">MLKYILLSINILCCLTLDGIINLDDESSGSGEEEYHYDWQHCKCWQADGETTTVKVPVTVTTVPNGTVTTTVAGAPITTMATPITTDKYYDYDHCACFGSDETEEESSGFTTKESIVSTRVTPKPKTPKPWTPKSVNHQAVVTSKSTTQQPTTSGFTTQQPTTHHFTTSLKIGNVLTVIVPVASTPKSTELTVKDANFKLNQVLSGSQPISATSLLLILCSTIYWV</sequence>